<feature type="region of interest" description="Disordered" evidence="1">
    <location>
        <begin position="642"/>
        <end position="667"/>
    </location>
</feature>
<feature type="region of interest" description="Disordered" evidence="1">
    <location>
        <begin position="486"/>
        <end position="527"/>
    </location>
</feature>
<feature type="compositionally biased region" description="Polar residues" evidence="1">
    <location>
        <begin position="366"/>
        <end position="386"/>
    </location>
</feature>
<evidence type="ECO:0000313" key="2">
    <source>
        <dbReference type="EMBL" id="KAL2065523.1"/>
    </source>
</evidence>
<dbReference type="EMBL" id="JAZHXI010000012">
    <property type="protein sequence ID" value="KAL2065523.1"/>
    <property type="molecule type" value="Genomic_DNA"/>
</dbReference>
<dbReference type="Proteomes" id="UP001595075">
    <property type="component" value="Unassembled WGS sequence"/>
</dbReference>
<feature type="region of interest" description="Disordered" evidence="1">
    <location>
        <begin position="365"/>
        <end position="422"/>
    </location>
</feature>
<feature type="compositionally biased region" description="Polar residues" evidence="1">
    <location>
        <begin position="403"/>
        <end position="422"/>
    </location>
</feature>
<proteinExistence type="predicted"/>
<name>A0ABR4C6F0_9HELO</name>
<protein>
    <recommendedName>
        <fullName evidence="4">BZIP domain-containing protein</fullName>
    </recommendedName>
</protein>
<reference evidence="2 3" key="1">
    <citation type="journal article" date="2024" name="Commun. Biol.">
        <title>Comparative genomic analysis of thermophilic fungi reveals convergent evolutionary adaptations and gene losses.</title>
        <authorList>
            <person name="Steindorff A.S."/>
            <person name="Aguilar-Pontes M.V."/>
            <person name="Robinson A.J."/>
            <person name="Andreopoulos B."/>
            <person name="LaButti K."/>
            <person name="Kuo A."/>
            <person name="Mondo S."/>
            <person name="Riley R."/>
            <person name="Otillar R."/>
            <person name="Haridas S."/>
            <person name="Lipzen A."/>
            <person name="Grimwood J."/>
            <person name="Schmutz J."/>
            <person name="Clum A."/>
            <person name="Reid I.D."/>
            <person name="Moisan M.C."/>
            <person name="Butler G."/>
            <person name="Nguyen T.T.M."/>
            <person name="Dewar K."/>
            <person name="Conant G."/>
            <person name="Drula E."/>
            <person name="Henrissat B."/>
            <person name="Hansel C."/>
            <person name="Singer S."/>
            <person name="Hutchinson M.I."/>
            <person name="de Vries R.P."/>
            <person name="Natvig D.O."/>
            <person name="Powell A.J."/>
            <person name="Tsang A."/>
            <person name="Grigoriev I.V."/>
        </authorList>
    </citation>
    <scope>NUCLEOTIDE SEQUENCE [LARGE SCALE GENOMIC DNA]</scope>
    <source>
        <strain evidence="2 3">CBS 494.80</strain>
    </source>
</reference>
<sequence>MTQVEQIQLPEVPITPSATSPVQIDFARDPMQIVRNDESQVCMGGSVVQITSPMDGVSTESSINEDDDVQIIFSAPRRRKKRRRKLRSAHSVSPLGQVCRPPAATFTSPEIHHVAPQEAPRRRSISVVQRLELCNLGEEKSPSCRAESLPALPCAVSDSTIDVQSPWFADSSYCGHPSSQFPSLTDYAAWWDQSLPTLKPRPLPSIRWKPLQMDGSDSNKRKLDECFDETPARPMHIRRSMQVSPRTTPTSSVTSPRFSRHQLCANHYQMYSSGQRLPSSIPWPNHEWYPFDCNDHDHRGFSPTSQSSVPIHIPGSRSATVCTHSPVSQVSMIDRFECQGENGALLQHASHALSTTLVENLISPVQPHQPSNDGTRNQYLRSTPPHSNFHMLPAPSGTLPLSHINTPHIPSQASTPRSVLQPESRTIAPPIIPRNDIRVMQSLDILRKPSLYSIPPWPPSSYLPATPVRNDIDHLHIRPAYFRSGESVQSRVDLDTPSNASSASRSLGVDSETRPQHAGISPAKAMAPASVPVRENLSPCVTSFEVPRVRSGRKHSPNLIVDIAETCQELLPFAELAERHEVPIQKVFDAFSAIIQLPLLRNADDRRRHGSLGKRRMKEYRNAKRAMEKAQEAEKRAQLRDMRGRVEDARRKGNEQGRTHGLLKSAVLNNAREVHRVD</sequence>
<gene>
    <name evidence="2" type="ORF">VTL71DRAFT_3193</name>
</gene>
<feature type="compositionally biased region" description="Polar residues" evidence="1">
    <location>
        <begin position="486"/>
        <end position="505"/>
    </location>
</feature>
<accession>A0ABR4C6F0</accession>
<evidence type="ECO:0008006" key="4">
    <source>
        <dbReference type="Google" id="ProtNLM"/>
    </source>
</evidence>
<evidence type="ECO:0000256" key="1">
    <source>
        <dbReference type="SAM" id="MobiDB-lite"/>
    </source>
</evidence>
<organism evidence="2 3">
    <name type="scientific">Oculimacula yallundae</name>
    <dbReference type="NCBI Taxonomy" id="86028"/>
    <lineage>
        <taxon>Eukaryota</taxon>
        <taxon>Fungi</taxon>
        <taxon>Dikarya</taxon>
        <taxon>Ascomycota</taxon>
        <taxon>Pezizomycotina</taxon>
        <taxon>Leotiomycetes</taxon>
        <taxon>Helotiales</taxon>
        <taxon>Ploettnerulaceae</taxon>
        <taxon>Oculimacula</taxon>
    </lineage>
</organism>
<comment type="caution">
    <text evidence="2">The sequence shown here is derived from an EMBL/GenBank/DDBJ whole genome shotgun (WGS) entry which is preliminary data.</text>
</comment>
<keyword evidence="3" id="KW-1185">Reference proteome</keyword>
<feature type="compositionally biased region" description="Basic and acidic residues" evidence="1">
    <location>
        <begin position="642"/>
        <end position="658"/>
    </location>
</feature>
<evidence type="ECO:0000313" key="3">
    <source>
        <dbReference type="Proteomes" id="UP001595075"/>
    </source>
</evidence>